<name>A0A2P5W6J7_GOSBA</name>
<reference evidence="1 2" key="1">
    <citation type="submission" date="2015-01" db="EMBL/GenBank/DDBJ databases">
        <title>Genome of allotetraploid Gossypium barbadense reveals genomic plasticity and fiber elongation in cotton evolution.</title>
        <authorList>
            <person name="Chen X."/>
            <person name="Liu X."/>
            <person name="Zhao B."/>
            <person name="Zheng H."/>
            <person name="Hu Y."/>
            <person name="Lu G."/>
            <person name="Yang C."/>
            <person name="Chen J."/>
            <person name="Shan C."/>
            <person name="Zhang L."/>
            <person name="Zhou Y."/>
            <person name="Wang L."/>
            <person name="Guo W."/>
            <person name="Bai Y."/>
            <person name="Ruan J."/>
            <person name="Shangguan X."/>
            <person name="Mao Y."/>
            <person name="Jiang J."/>
            <person name="Zhu Y."/>
            <person name="Lei J."/>
            <person name="Kang H."/>
            <person name="Chen S."/>
            <person name="He X."/>
            <person name="Wang R."/>
            <person name="Wang Y."/>
            <person name="Chen J."/>
            <person name="Wang L."/>
            <person name="Yu S."/>
            <person name="Wang B."/>
            <person name="Wei J."/>
            <person name="Song S."/>
            <person name="Lu X."/>
            <person name="Gao Z."/>
            <person name="Gu W."/>
            <person name="Deng X."/>
            <person name="Ma D."/>
            <person name="Wang S."/>
            <person name="Liang W."/>
            <person name="Fang L."/>
            <person name="Cai C."/>
            <person name="Zhu X."/>
            <person name="Zhou B."/>
            <person name="Zhang Y."/>
            <person name="Chen Z."/>
            <person name="Xu S."/>
            <person name="Zhu R."/>
            <person name="Wang S."/>
            <person name="Zhang T."/>
            <person name="Zhao G."/>
        </authorList>
    </citation>
    <scope>NUCLEOTIDE SEQUENCE [LARGE SCALE GENOMIC DNA]</scope>
    <source>
        <strain evidence="2">cv. Xinhai21</strain>
        <tissue evidence="1">Leaf</tissue>
    </source>
</reference>
<evidence type="ECO:0000313" key="2">
    <source>
        <dbReference type="Proteomes" id="UP000239757"/>
    </source>
</evidence>
<dbReference type="AlphaFoldDB" id="A0A2P5W6J7"/>
<protein>
    <submittedName>
        <fullName evidence="1">Uncharacterized protein</fullName>
    </submittedName>
</protein>
<dbReference type="EMBL" id="KZ668879">
    <property type="protein sequence ID" value="PPR86726.1"/>
    <property type="molecule type" value="Genomic_DNA"/>
</dbReference>
<accession>A0A2P5W6J7</accession>
<evidence type="ECO:0000313" key="1">
    <source>
        <dbReference type="EMBL" id="PPR86726.1"/>
    </source>
</evidence>
<sequence>MANGQLMEWQMRQAPSEDGFFQDRGRYPMVEEPQNKCTGVGDVRRVMAVGPLCKKQRESLKTDKCIY</sequence>
<organism evidence="1 2">
    <name type="scientific">Gossypium barbadense</name>
    <name type="common">Sea Island cotton</name>
    <name type="synonym">Hibiscus barbadensis</name>
    <dbReference type="NCBI Taxonomy" id="3634"/>
    <lineage>
        <taxon>Eukaryota</taxon>
        <taxon>Viridiplantae</taxon>
        <taxon>Streptophyta</taxon>
        <taxon>Embryophyta</taxon>
        <taxon>Tracheophyta</taxon>
        <taxon>Spermatophyta</taxon>
        <taxon>Magnoliopsida</taxon>
        <taxon>eudicotyledons</taxon>
        <taxon>Gunneridae</taxon>
        <taxon>Pentapetalae</taxon>
        <taxon>rosids</taxon>
        <taxon>malvids</taxon>
        <taxon>Malvales</taxon>
        <taxon>Malvaceae</taxon>
        <taxon>Malvoideae</taxon>
        <taxon>Gossypium</taxon>
    </lineage>
</organism>
<gene>
    <name evidence="1" type="ORF">GOBAR_AA33966</name>
</gene>
<proteinExistence type="predicted"/>
<dbReference type="Proteomes" id="UP000239757">
    <property type="component" value="Unassembled WGS sequence"/>
</dbReference>